<dbReference type="PANTHER" id="PTHR46083:SF5">
    <property type="entry name" value="STARCH SYNTHASE 3, CHLOROPLASTIC_AMYLOPLASTIC"/>
    <property type="match status" value="1"/>
</dbReference>
<evidence type="ECO:0000259" key="10">
    <source>
        <dbReference type="SMART" id="SM01066"/>
    </source>
</evidence>
<evidence type="ECO:0000313" key="11">
    <source>
        <dbReference type="EMBL" id="KAK9805611.1"/>
    </source>
</evidence>
<feature type="coiled-coil region" evidence="8">
    <location>
        <begin position="456"/>
        <end position="496"/>
    </location>
</feature>
<dbReference type="Proteomes" id="UP001489004">
    <property type="component" value="Unassembled WGS sequence"/>
</dbReference>
<feature type="domain" description="Carbohydrate binding module family 25" evidence="10">
    <location>
        <begin position="517"/>
        <end position="607"/>
    </location>
</feature>
<dbReference type="Pfam" id="PF00534">
    <property type="entry name" value="Glycos_transf_1"/>
    <property type="match status" value="1"/>
</dbReference>
<comment type="catalytic activity">
    <reaction evidence="1">
        <text>[(1-&gt;4)-alpha-D-glucosyl](n) + ADP-alpha-D-glucose = [(1-&gt;4)-alpha-D-glucosyl](n+1) + ADP + H(+)</text>
        <dbReference type="Rhea" id="RHEA:18189"/>
        <dbReference type="Rhea" id="RHEA-COMP:9584"/>
        <dbReference type="Rhea" id="RHEA-COMP:9587"/>
        <dbReference type="ChEBI" id="CHEBI:15378"/>
        <dbReference type="ChEBI" id="CHEBI:15444"/>
        <dbReference type="ChEBI" id="CHEBI:57498"/>
        <dbReference type="ChEBI" id="CHEBI:456216"/>
        <dbReference type="EC" id="2.4.1.21"/>
    </reaction>
</comment>
<evidence type="ECO:0000256" key="6">
    <source>
        <dbReference type="ARBA" id="ARBA00022679"/>
    </source>
</evidence>
<dbReference type="Pfam" id="PF16760">
    <property type="entry name" value="CBM53"/>
    <property type="match status" value="3"/>
</dbReference>
<evidence type="ECO:0000256" key="7">
    <source>
        <dbReference type="ARBA" id="ARBA00022922"/>
    </source>
</evidence>
<keyword evidence="7" id="KW-0750">Starch biosynthesis</keyword>
<dbReference type="InterPro" id="IPR005085">
    <property type="entry name" value="CBM25"/>
</dbReference>
<evidence type="ECO:0000256" key="3">
    <source>
        <dbReference type="ARBA" id="ARBA00010281"/>
    </source>
</evidence>
<evidence type="ECO:0000256" key="9">
    <source>
        <dbReference type="SAM" id="MobiDB-lite"/>
    </source>
</evidence>
<evidence type="ECO:0000256" key="1">
    <source>
        <dbReference type="ARBA" id="ARBA00001478"/>
    </source>
</evidence>
<keyword evidence="8" id="KW-0175">Coiled coil</keyword>
<evidence type="ECO:0000256" key="4">
    <source>
        <dbReference type="ARBA" id="ARBA00012588"/>
    </source>
</evidence>
<feature type="compositionally biased region" description="Polar residues" evidence="9">
    <location>
        <begin position="1"/>
        <end position="15"/>
    </location>
</feature>
<sequence>MVSASPTQTHLTTSHTPPPVKASFRSQPQAHGKLYSRQSLPGLQRGSGTRLLGCSRCVRLCASSRSKVQTAEDEASSVKQSFPQEEGEDQPSFIGRSDAAASGSHAPAKHRSQPGSTNGTRSAAQAASVEDVAARAAQGRDHWLWFVHPEVPQAGEQAVIYFNRSASDILRYHARVQMHVKFNGWELEGPNGSWIDLSPSSAAGGPADWWAAKVDVPEEAFEMNYIFSDGEGTSDNNSGQDYLTVIQGRMTRDAWLDAAPERAAAAEAVRKEEERRAAEATERERRQVLDQQDRENAKARAERLRERISQYQQGAFSEMSYRDGPITRPAWRTEPAVLRQGQKAKLLYNAKVGPLYWLEMGDGTGPVLHIGHNGWQNPQELQMTRAKPLNKASKSKATEPASEEDWWEAEVEVAPDAVVLNWVVQYYEHFDNNNGADHKTLVEFTGTSESREAWFEEQEEQYYREAREQRRAAEEAERAKQEKRAVLRRAAEAKVAAVRRRQMRHMLFTEPDDLRAGQTIELCYNPHDTPLHGSQQIFVRGGWNRWSHPRPFGPIKMIPPADGGSHFRASIAIPANAYKMDFVFSNVEQGDGIYDNRGGLDYHLPVEGSKSSELPLYVAHVAVEMAPICKVGGLGDVVTALGRAVKEQGHNVEVILPRYDFFLQSPLLGATTYEAEFAFGGTYIYVSKCVVEGLQCFFIEPQNGFFSDTVYGRKDDEVRFDFFCKAALEFLLQTGRQPDILHCHDWSTACIARAYWRDYHNYGLWKPKVVFTIHNADFKMTKLGEAAHHCQRFTTVSPTYAYEIGGLPAFAPQGAKFMGIRNGIDADIWDPQNDPFLPMAFNADNVTEGKAAAREALRGRLGLTGWGDKPVIGVVTRLTAQKGIHLIKHAAWRTLERGGQFVLLGSAPDPRVQAEFNSLAAQLGGENAAFCFTYDEPLSHLIYAGCDMILVPSMFEPCGLTQLIAMRYGSVPVVRSTGGLRDTVFDVDYDKARAAWEMEGSSDWQRDGIDETNGFAFEGTDGPALEFALNRALDAWYNNRAWFHSLQKRVMLQDWSWNKPALDYIELYFAALKS</sequence>
<feature type="compositionally biased region" description="Low complexity" evidence="9">
    <location>
        <begin position="122"/>
        <end position="132"/>
    </location>
</feature>
<keyword evidence="12" id="KW-1185">Reference proteome</keyword>
<feature type="domain" description="Carbohydrate binding module family 25" evidence="10">
    <location>
        <begin position="155"/>
        <end position="247"/>
    </location>
</feature>
<organism evidence="11 12">
    <name type="scientific">[Myrmecia] bisecta</name>
    <dbReference type="NCBI Taxonomy" id="41462"/>
    <lineage>
        <taxon>Eukaryota</taxon>
        <taxon>Viridiplantae</taxon>
        <taxon>Chlorophyta</taxon>
        <taxon>core chlorophytes</taxon>
        <taxon>Trebouxiophyceae</taxon>
        <taxon>Trebouxiales</taxon>
        <taxon>Trebouxiaceae</taxon>
        <taxon>Myrmecia</taxon>
    </lineage>
</organism>
<evidence type="ECO:0000256" key="2">
    <source>
        <dbReference type="ARBA" id="ARBA00004727"/>
    </source>
</evidence>
<dbReference type="GO" id="GO:0019252">
    <property type="term" value="P:starch biosynthetic process"/>
    <property type="evidence" value="ECO:0007669"/>
    <property type="project" value="UniProtKB-KW"/>
</dbReference>
<dbReference type="InterPro" id="IPR011835">
    <property type="entry name" value="GS/SS"/>
</dbReference>
<dbReference type="SUPFAM" id="SSF53756">
    <property type="entry name" value="UDP-Glycosyltransferase/glycogen phosphorylase"/>
    <property type="match status" value="1"/>
</dbReference>
<dbReference type="InterPro" id="IPR013783">
    <property type="entry name" value="Ig-like_fold"/>
</dbReference>
<accession>A0AAW1P7M6</accession>
<dbReference type="EC" id="2.4.1.21" evidence="4"/>
<protein>
    <recommendedName>
        <fullName evidence="4">starch synthase</fullName>
        <ecNumber evidence="4">2.4.1.21</ecNumber>
    </recommendedName>
</protein>
<comment type="pathway">
    <text evidence="2">Glycan biosynthesis; starch biosynthesis.</text>
</comment>
<evidence type="ECO:0000256" key="8">
    <source>
        <dbReference type="SAM" id="Coils"/>
    </source>
</evidence>
<dbReference type="EMBL" id="JALJOR010000015">
    <property type="protein sequence ID" value="KAK9805611.1"/>
    <property type="molecule type" value="Genomic_DNA"/>
</dbReference>
<dbReference type="AlphaFoldDB" id="A0AAW1P7M6"/>
<dbReference type="HAMAP" id="MF_00484">
    <property type="entry name" value="Glycogen_synth"/>
    <property type="match status" value="1"/>
</dbReference>
<dbReference type="Gene3D" id="3.40.50.2000">
    <property type="entry name" value="Glycogen Phosphorylase B"/>
    <property type="match status" value="2"/>
</dbReference>
<evidence type="ECO:0000256" key="5">
    <source>
        <dbReference type="ARBA" id="ARBA00022676"/>
    </source>
</evidence>
<dbReference type="InterPro" id="IPR013534">
    <property type="entry name" value="Starch_synth_cat_dom"/>
</dbReference>
<dbReference type="InterPro" id="IPR001296">
    <property type="entry name" value="Glyco_trans_1"/>
</dbReference>
<comment type="similarity">
    <text evidence="3">Belongs to the glycosyltransferase 1 family. Bacterial/plant glycogen synthase subfamily.</text>
</comment>
<dbReference type="CDD" id="cd03791">
    <property type="entry name" value="GT5_Glycogen_synthase_DULL1-like"/>
    <property type="match status" value="1"/>
</dbReference>
<dbReference type="GO" id="GO:0009011">
    <property type="term" value="F:alpha-1,4-glucan glucosyltransferase (ADP-glucose donor) activity"/>
    <property type="evidence" value="ECO:0007669"/>
    <property type="project" value="UniProtKB-EC"/>
</dbReference>
<name>A0AAW1P7M6_9CHLO</name>
<reference evidence="11 12" key="1">
    <citation type="journal article" date="2024" name="Nat. Commun.">
        <title>Phylogenomics reveals the evolutionary origins of lichenization in chlorophyte algae.</title>
        <authorList>
            <person name="Puginier C."/>
            <person name="Libourel C."/>
            <person name="Otte J."/>
            <person name="Skaloud P."/>
            <person name="Haon M."/>
            <person name="Grisel S."/>
            <person name="Petersen M."/>
            <person name="Berrin J.G."/>
            <person name="Delaux P.M."/>
            <person name="Dal Grande F."/>
            <person name="Keller J."/>
        </authorList>
    </citation>
    <scope>NUCLEOTIDE SEQUENCE [LARGE SCALE GENOMIC DNA]</scope>
    <source>
        <strain evidence="11 12">SAG 2043</strain>
    </source>
</reference>
<evidence type="ECO:0000313" key="12">
    <source>
        <dbReference type="Proteomes" id="UP001489004"/>
    </source>
</evidence>
<dbReference type="SMART" id="SM01066">
    <property type="entry name" value="CBM_25"/>
    <property type="match status" value="2"/>
</dbReference>
<feature type="region of interest" description="Disordered" evidence="9">
    <location>
        <begin position="268"/>
        <end position="300"/>
    </location>
</feature>
<feature type="region of interest" description="Disordered" evidence="9">
    <location>
        <begin position="68"/>
        <end position="132"/>
    </location>
</feature>
<dbReference type="Pfam" id="PF08323">
    <property type="entry name" value="Glyco_transf_5"/>
    <property type="match status" value="1"/>
</dbReference>
<gene>
    <name evidence="11" type="ORF">WJX72_007789</name>
</gene>
<comment type="caution">
    <text evidence="11">The sequence shown here is derived from an EMBL/GenBank/DDBJ whole genome shotgun (WGS) entry which is preliminary data.</text>
</comment>
<proteinExistence type="inferred from homology"/>
<keyword evidence="6" id="KW-0808">Transferase</keyword>
<dbReference type="PANTHER" id="PTHR46083">
    <property type="match status" value="1"/>
</dbReference>
<keyword evidence="5" id="KW-0328">Glycosyltransferase</keyword>
<dbReference type="GO" id="GO:2001070">
    <property type="term" value="F:starch binding"/>
    <property type="evidence" value="ECO:0007669"/>
    <property type="project" value="InterPro"/>
</dbReference>
<feature type="region of interest" description="Disordered" evidence="9">
    <location>
        <begin position="1"/>
        <end position="46"/>
    </location>
</feature>
<dbReference type="GO" id="GO:0004373">
    <property type="term" value="F:alpha-1,4-glucan glucosyltransferase (UDP-glucose donor) activity"/>
    <property type="evidence" value="ECO:0007669"/>
    <property type="project" value="InterPro"/>
</dbReference>
<dbReference type="Gene3D" id="2.60.40.10">
    <property type="entry name" value="Immunoglobulins"/>
    <property type="match status" value="1"/>
</dbReference>